<comment type="caution">
    <text evidence="1">The sequence shown here is derived from an EMBL/GenBank/DDBJ whole genome shotgun (WGS) entry which is preliminary data.</text>
</comment>
<protein>
    <submittedName>
        <fullName evidence="1">Uncharacterized protein</fullName>
    </submittedName>
</protein>
<accession>A0A918ZD70</accession>
<gene>
    <name evidence="1" type="ORF">GCM10017771_67240</name>
</gene>
<evidence type="ECO:0000313" key="2">
    <source>
        <dbReference type="Proteomes" id="UP000603227"/>
    </source>
</evidence>
<sequence>MTAAAGGRDGAGRTLSGSQQIAHRCLYQIGDEGVASTGTGLANPGSFATRMTDAAKTVLKQWRTAVSMPGSVMASAALRTTSAKPSPSS</sequence>
<dbReference type="Proteomes" id="UP000603227">
    <property type="component" value="Unassembled WGS sequence"/>
</dbReference>
<organism evidence="1 2">
    <name type="scientific">Streptomyces capitiformicae</name>
    <dbReference type="NCBI Taxonomy" id="2014920"/>
    <lineage>
        <taxon>Bacteria</taxon>
        <taxon>Bacillati</taxon>
        <taxon>Actinomycetota</taxon>
        <taxon>Actinomycetes</taxon>
        <taxon>Kitasatosporales</taxon>
        <taxon>Streptomycetaceae</taxon>
        <taxon>Streptomyces</taxon>
    </lineage>
</organism>
<proteinExistence type="predicted"/>
<dbReference type="AlphaFoldDB" id="A0A918ZD70"/>
<reference evidence="1" key="2">
    <citation type="submission" date="2020-09" db="EMBL/GenBank/DDBJ databases">
        <authorList>
            <person name="Sun Q."/>
            <person name="Zhou Y."/>
        </authorList>
    </citation>
    <scope>NUCLEOTIDE SEQUENCE</scope>
    <source>
        <strain evidence="1">CGMCC 4.7403</strain>
    </source>
</reference>
<dbReference type="EMBL" id="BNAT01000030">
    <property type="protein sequence ID" value="GHE46557.1"/>
    <property type="molecule type" value="Genomic_DNA"/>
</dbReference>
<evidence type="ECO:0000313" key="1">
    <source>
        <dbReference type="EMBL" id="GHE46557.1"/>
    </source>
</evidence>
<name>A0A918ZD70_9ACTN</name>
<reference evidence="1" key="1">
    <citation type="journal article" date="2014" name="Int. J. Syst. Evol. Microbiol.">
        <title>Complete genome sequence of Corynebacterium casei LMG S-19264T (=DSM 44701T), isolated from a smear-ripened cheese.</title>
        <authorList>
            <consortium name="US DOE Joint Genome Institute (JGI-PGF)"/>
            <person name="Walter F."/>
            <person name="Albersmeier A."/>
            <person name="Kalinowski J."/>
            <person name="Ruckert C."/>
        </authorList>
    </citation>
    <scope>NUCLEOTIDE SEQUENCE</scope>
    <source>
        <strain evidence="1">CGMCC 4.7403</strain>
    </source>
</reference>
<keyword evidence="2" id="KW-1185">Reference proteome</keyword>